<reference evidence="3 4" key="1">
    <citation type="submission" date="2021-07" db="EMBL/GenBank/DDBJ databases">
        <title>The Aristolochia fimbriata genome: insights into angiosperm evolution, floral development and chemical biosynthesis.</title>
        <authorList>
            <person name="Jiao Y."/>
        </authorList>
    </citation>
    <scope>NUCLEOTIDE SEQUENCE [LARGE SCALE GENOMIC DNA]</scope>
    <source>
        <strain evidence="3">IBCAS-2021</strain>
        <tissue evidence="3">Leaf</tissue>
    </source>
</reference>
<sequence>MESATFPAADLAGELNPSKPKNFPVDPLSSDVDTSKELQKLANARAEGKEEGKREVMQNVKSTFLISGLIVAIVATSFVVVKKLKET</sequence>
<keyword evidence="4" id="KW-1185">Reference proteome</keyword>
<keyword evidence="2" id="KW-0812">Transmembrane</keyword>
<keyword evidence="2" id="KW-0472">Membrane</keyword>
<proteinExistence type="predicted"/>
<evidence type="ECO:0000256" key="2">
    <source>
        <dbReference type="SAM" id="Phobius"/>
    </source>
</evidence>
<evidence type="ECO:0000313" key="4">
    <source>
        <dbReference type="Proteomes" id="UP000825729"/>
    </source>
</evidence>
<comment type="caution">
    <text evidence="3">The sequence shown here is derived from an EMBL/GenBank/DDBJ whole genome shotgun (WGS) entry which is preliminary data.</text>
</comment>
<evidence type="ECO:0000256" key="1">
    <source>
        <dbReference type="SAM" id="MobiDB-lite"/>
    </source>
</evidence>
<feature type="region of interest" description="Disordered" evidence="1">
    <location>
        <begin position="1"/>
        <end position="31"/>
    </location>
</feature>
<protein>
    <recommendedName>
        <fullName evidence="5">Transmembrane protein</fullName>
    </recommendedName>
</protein>
<keyword evidence="2" id="KW-1133">Transmembrane helix</keyword>
<dbReference type="PANTHER" id="PTHR37741">
    <property type="entry name" value="TRANSMEMBRANE PROTEIN"/>
    <property type="match status" value="1"/>
</dbReference>
<accession>A0AAV7DZX2</accession>
<name>A0AAV7DZX2_ARIFI</name>
<evidence type="ECO:0000313" key="3">
    <source>
        <dbReference type="EMBL" id="KAG9442200.1"/>
    </source>
</evidence>
<gene>
    <name evidence="3" type="ORF">H6P81_018054</name>
</gene>
<feature type="transmembrane region" description="Helical" evidence="2">
    <location>
        <begin position="63"/>
        <end position="81"/>
    </location>
</feature>
<organism evidence="3 4">
    <name type="scientific">Aristolochia fimbriata</name>
    <name type="common">White veined hardy Dutchman's pipe vine</name>
    <dbReference type="NCBI Taxonomy" id="158543"/>
    <lineage>
        <taxon>Eukaryota</taxon>
        <taxon>Viridiplantae</taxon>
        <taxon>Streptophyta</taxon>
        <taxon>Embryophyta</taxon>
        <taxon>Tracheophyta</taxon>
        <taxon>Spermatophyta</taxon>
        <taxon>Magnoliopsida</taxon>
        <taxon>Magnoliidae</taxon>
        <taxon>Piperales</taxon>
        <taxon>Aristolochiaceae</taxon>
        <taxon>Aristolochia</taxon>
    </lineage>
</organism>
<dbReference type="Proteomes" id="UP000825729">
    <property type="component" value="Unassembled WGS sequence"/>
</dbReference>
<dbReference type="PANTHER" id="PTHR37741:SF1">
    <property type="entry name" value="TRANSMEMBRANE PROTEIN"/>
    <property type="match status" value="1"/>
</dbReference>
<evidence type="ECO:0008006" key="5">
    <source>
        <dbReference type="Google" id="ProtNLM"/>
    </source>
</evidence>
<dbReference type="EMBL" id="JAINDJ010000007">
    <property type="protein sequence ID" value="KAG9442200.1"/>
    <property type="molecule type" value="Genomic_DNA"/>
</dbReference>
<dbReference type="AlphaFoldDB" id="A0AAV7DZX2"/>